<accession>A0AAE0FPE6</accession>
<feature type="region of interest" description="Disordered" evidence="1">
    <location>
        <begin position="123"/>
        <end position="161"/>
    </location>
</feature>
<dbReference type="EMBL" id="LGRX02015981">
    <property type="protein sequence ID" value="KAK3262746.1"/>
    <property type="molecule type" value="Genomic_DNA"/>
</dbReference>
<feature type="compositionally biased region" description="Basic and acidic residues" evidence="1">
    <location>
        <begin position="133"/>
        <end position="150"/>
    </location>
</feature>
<protein>
    <submittedName>
        <fullName evidence="2">Uncharacterized protein</fullName>
    </submittedName>
</protein>
<name>A0AAE0FPE6_9CHLO</name>
<organism evidence="2 3">
    <name type="scientific">Cymbomonas tetramitiformis</name>
    <dbReference type="NCBI Taxonomy" id="36881"/>
    <lineage>
        <taxon>Eukaryota</taxon>
        <taxon>Viridiplantae</taxon>
        <taxon>Chlorophyta</taxon>
        <taxon>Pyramimonadophyceae</taxon>
        <taxon>Pyramimonadales</taxon>
        <taxon>Pyramimonadaceae</taxon>
        <taxon>Cymbomonas</taxon>
    </lineage>
</organism>
<comment type="caution">
    <text evidence="2">The sequence shown here is derived from an EMBL/GenBank/DDBJ whole genome shotgun (WGS) entry which is preliminary data.</text>
</comment>
<keyword evidence="3" id="KW-1185">Reference proteome</keyword>
<proteinExistence type="predicted"/>
<reference evidence="2 3" key="1">
    <citation type="journal article" date="2015" name="Genome Biol. Evol.">
        <title>Comparative Genomics of a Bacterivorous Green Alga Reveals Evolutionary Causalities and Consequences of Phago-Mixotrophic Mode of Nutrition.</title>
        <authorList>
            <person name="Burns J.A."/>
            <person name="Paasch A."/>
            <person name="Narechania A."/>
            <person name="Kim E."/>
        </authorList>
    </citation>
    <scope>NUCLEOTIDE SEQUENCE [LARGE SCALE GENOMIC DNA]</scope>
    <source>
        <strain evidence="2 3">PLY_AMNH</strain>
    </source>
</reference>
<evidence type="ECO:0000256" key="1">
    <source>
        <dbReference type="SAM" id="MobiDB-lite"/>
    </source>
</evidence>
<gene>
    <name evidence="2" type="ORF">CYMTET_28417</name>
</gene>
<evidence type="ECO:0000313" key="2">
    <source>
        <dbReference type="EMBL" id="KAK3262746.1"/>
    </source>
</evidence>
<evidence type="ECO:0000313" key="3">
    <source>
        <dbReference type="Proteomes" id="UP001190700"/>
    </source>
</evidence>
<dbReference type="Proteomes" id="UP001190700">
    <property type="component" value="Unassembled WGS sequence"/>
</dbReference>
<feature type="region of interest" description="Disordered" evidence="1">
    <location>
        <begin position="64"/>
        <end position="89"/>
    </location>
</feature>
<dbReference type="AlphaFoldDB" id="A0AAE0FPE6"/>
<sequence>MPSNAAGMPPAESSVRKGGAAHASAPSKNWRLATDPKKAASWSGVRGASFLAAGWQADVLSASSVNEESDGGRQVLPSPFCPTAPHSKREWATQIDAHRGKSQLEPIRPLTCGATCRRRLEAERLNVPRHSGLRSDVDEGGKSSHSHLEPDLVSDSAGSGE</sequence>
<feature type="region of interest" description="Disordered" evidence="1">
    <location>
        <begin position="1"/>
        <end position="43"/>
    </location>
</feature>